<evidence type="ECO:0000313" key="1">
    <source>
        <dbReference type="EMBL" id="TVV76026.1"/>
    </source>
</evidence>
<comment type="caution">
    <text evidence="1">The sequence shown here is derived from an EMBL/GenBank/DDBJ whole genome shotgun (WGS) entry which is preliminary data.</text>
</comment>
<dbReference type="RefSeq" id="WP_145148939.1">
    <property type="nucleotide sequence ID" value="NZ_VNIM01000014.1"/>
</dbReference>
<evidence type="ECO:0000313" key="2">
    <source>
        <dbReference type="Proteomes" id="UP000318681"/>
    </source>
</evidence>
<accession>A0A558R9H2</accession>
<dbReference type="EMBL" id="VNIM01000014">
    <property type="protein sequence ID" value="TVV76026.1"/>
    <property type="molecule type" value="Genomic_DNA"/>
</dbReference>
<keyword evidence="2" id="KW-1185">Reference proteome</keyword>
<dbReference type="AlphaFoldDB" id="A0A558R9H2"/>
<name>A0A558R9H2_9SPHN</name>
<reference evidence="1 2" key="1">
    <citation type="submission" date="2019-07" db="EMBL/GenBank/DDBJ databases">
        <title>Sphingomonas solaris sp. nov., isolated from a solar panel from Boston, Massachusetts.</title>
        <authorList>
            <person name="Tanner K."/>
            <person name="Pascual J."/>
            <person name="Mancuso C."/>
            <person name="Pereto J."/>
            <person name="Khalil A."/>
            <person name="Vilanova C."/>
        </authorList>
    </citation>
    <scope>NUCLEOTIDE SEQUENCE [LARGE SCALE GENOMIC DNA]</scope>
    <source>
        <strain evidence="1 2">R4DWN</strain>
    </source>
</reference>
<gene>
    <name evidence="1" type="ORF">FOY91_05450</name>
</gene>
<sequence length="100" mass="11378">MQISDYLDHVRRTYASGQATEHSYRPALQALFEGLDPALRIVNEPKKSEAGMPDFLFERDGVPIGWAEAKDIDKDVIKLKGYSVEQRQRYVKALAVALRQ</sequence>
<dbReference type="OrthoDB" id="5194627at2"/>
<proteinExistence type="predicted"/>
<evidence type="ECO:0008006" key="3">
    <source>
        <dbReference type="Google" id="ProtNLM"/>
    </source>
</evidence>
<organism evidence="1 2">
    <name type="scientific">Alterirhizorhabdus solaris</name>
    <dbReference type="NCBI Taxonomy" id="2529389"/>
    <lineage>
        <taxon>Bacteria</taxon>
        <taxon>Pseudomonadati</taxon>
        <taxon>Pseudomonadota</taxon>
        <taxon>Alphaproteobacteria</taxon>
        <taxon>Sphingomonadales</taxon>
        <taxon>Rhizorhabdaceae</taxon>
        <taxon>Alterirhizorhabdus</taxon>
    </lineage>
</organism>
<protein>
    <recommendedName>
        <fullName evidence="3">DNA methyltransferase</fullName>
    </recommendedName>
</protein>
<dbReference type="Proteomes" id="UP000318681">
    <property type="component" value="Unassembled WGS sequence"/>
</dbReference>